<dbReference type="InterPro" id="IPR037473">
    <property type="entry name" value="Lcp-like"/>
</dbReference>
<protein>
    <submittedName>
        <fullName evidence="1">Uncharacterized protein</fullName>
    </submittedName>
</protein>
<organism evidence="1 2">
    <name type="scientific">Tsukamurella pseudospumae</name>
    <dbReference type="NCBI Taxonomy" id="239498"/>
    <lineage>
        <taxon>Bacteria</taxon>
        <taxon>Bacillati</taxon>
        <taxon>Actinomycetota</taxon>
        <taxon>Actinomycetes</taxon>
        <taxon>Mycobacteriales</taxon>
        <taxon>Tsukamurellaceae</taxon>
        <taxon>Tsukamurella</taxon>
    </lineage>
</organism>
<gene>
    <name evidence="1" type="ORF">AXK60_10390</name>
</gene>
<name>A0A138A8X2_9ACTN</name>
<dbReference type="EMBL" id="LSRF01000056">
    <property type="protein sequence ID" value="KXP06854.1"/>
    <property type="molecule type" value="Genomic_DNA"/>
</dbReference>
<dbReference type="AlphaFoldDB" id="A0A138A8X2"/>
<dbReference type="PANTHER" id="PTHR37539">
    <property type="entry name" value="SECRETED PROTEIN-RELATED"/>
    <property type="match status" value="1"/>
</dbReference>
<dbReference type="OrthoDB" id="7614910at2"/>
<evidence type="ECO:0000313" key="1">
    <source>
        <dbReference type="EMBL" id="KXP06854.1"/>
    </source>
</evidence>
<comment type="caution">
    <text evidence="1">The sequence shown here is derived from an EMBL/GenBank/DDBJ whole genome shotgun (WGS) entry which is preliminary data.</text>
</comment>
<dbReference type="STRING" id="239498.AXK60_10390"/>
<proteinExistence type="predicted"/>
<accession>A0A138A8X2</accession>
<sequence length="437" mass="47729">MVVHYPALAARVRSQAVLQPALYGAVDFATTPYRHTADPGTRSTLHPRMGRRAATLDDERIVELIGITTLLGDVVADPYAALEPRYGTKTLVAMLRRACAKGVDAVPEAPDELRAFLAAMETPPTWLNMELVEEGARLARVGAALTSPFITRGVFLATFLNTYAALPMSLTGALTGKRAARRINETANFFAVTTLPGALERRGEGFEAAAMVRLMHSTVRFHALTRPGAWNREVYGIPIPQVDQMPAGTVGSYLLALKARRRCRDFDASERAIIEFNRYRCFLLGLPEELLPTTAEGIIGIFHGRAALLRDDFDGDTCGALVRSSMDAYLRPHRTPFDLAASRVEKAWSKTSFAIAFCGGRPAKAARMGVDFTPGDLALVAMTAPFIVGRTIGAEIGARNPRVHPAVDRYLTRLIRRRLATYGHPEFVSDGATYTRA</sequence>
<dbReference type="Proteomes" id="UP000070258">
    <property type="component" value="Unassembled WGS sequence"/>
</dbReference>
<reference evidence="2" key="1">
    <citation type="submission" date="2016-02" db="EMBL/GenBank/DDBJ databases">
        <authorList>
            <person name="Wen L."/>
            <person name="He K."/>
            <person name="Yang H."/>
        </authorList>
    </citation>
    <scope>NUCLEOTIDE SEQUENCE [LARGE SCALE GENOMIC DNA]</scope>
    <source>
        <strain evidence="2">JCM 15929</strain>
    </source>
</reference>
<dbReference type="PANTHER" id="PTHR37539:SF1">
    <property type="entry name" value="ER-BOUND OXYGENASE MPAB_MPAB'_RUBBER OXYGENASE CATALYTIC DOMAIN-CONTAINING PROTEIN"/>
    <property type="match status" value="1"/>
</dbReference>
<evidence type="ECO:0000313" key="2">
    <source>
        <dbReference type="Proteomes" id="UP000070258"/>
    </source>
</evidence>